<evidence type="ECO:0000313" key="8">
    <source>
        <dbReference type="EMBL" id="MBD8120433.1"/>
    </source>
</evidence>
<feature type="region of interest" description="Disordered" evidence="6">
    <location>
        <begin position="340"/>
        <end position="362"/>
    </location>
</feature>
<comment type="function">
    <text evidence="5">Regulatory protein of the TOL plasmid xyl operons. XylS activates the xylXYZLTEGFJQKIH operon required for the degradation of toluene, m-xylene and p-xylene.</text>
</comment>
<dbReference type="Proteomes" id="UP000625247">
    <property type="component" value="Unassembled WGS sequence"/>
</dbReference>
<feature type="domain" description="HTH araC/xylS-type" evidence="7">
    <location>
        <begin position="241"/>
        <end position="339"/>
    </location>
</feature>
<dbReference type="Gene3D" id="1.10.10.60">
    <property type="entry name" value="Homeodomain-like"/>
    <property type="match status" value="1"/>
</dbReference>
<comment type="subcellular location">
    <subcellularLocation>
        <location evidence="1">Cytoplasm</location>
    </subcellularLocation>
</comment>
<evidence type="ECO:0000259" key="7">
    <source>
        <dbReference type="PROSITE" id="PS01124"/>
    </source>
</evidence>
<dbReference type="PANTHER" id="PTHR46796:SF13">
    <property type="entry name" value="HTH-TYPE TRANSCRIPTIONAL ACTIVATOR RHAS"/>
    <property type="match status" value="1"/>
</dbReference>
<dbReference type="SUPFAM" id="SSF46689">
    <property type="entry name" value="Homeodomain-like"/>
    <property type="match status" value="2"/>
</dbReference>
<dbReference type="InterPro" id="IPR050204">
    <property type="entry name" value="AraC_XylS_family_regulators"/>
</dbReference>
<keyword evidence="4" id="KW-0804">Transcription</keyword>
<evidence type="ECO:0000256" key="4">
    <source>
        <dbReference type="ARBA" id="ARBA00023163"/>
    </source>
</evidence>
<sequence length="362" mass="39979">MAYEFESVLKNQNMLYSSPPKENRGIPSVIRVAFVLMDNFSMMSFTGAMDALVTANMMSEAPVFEILRVGLSGRSAMSDLGIAIATDLELPQLHSRQDLLMVVGGLRVDLKTNRCLRRKLVSAASAGASIGGQWNGAFFLADAHVMDGYQCAFHPDGRAMMADAFPRVAISDRSYAIDHDRVTCAGAHSSLRMMLEYIRIKKGGGLTQAVEEVLGCDEYDHLAGISAITVDTDPTLPETLKIALELMQKNIEEPLSISELASCAGISNRQLERRFGRFVGASPSRYYLELRLTRARQLVLQTNRSITEIAISTGFISLPHFQKRFRDFFGTAPGSYRATYERRKTKPKQTSGGIFSEAWHSG</sequence>
<dbReference type="EMBL" id="JACYNP010000002">
    <property type="protein sequence ID" value="MBD8120433.1"/>
    <property type="molecule type" value="Genomic_DNA"/>
</dbReference>
<dbReference type="InterPro" id="IPR018062">
    <property type="entry name" value="HTH_AraC-typ_CS"/>
</dbReference>
<dbReference type="CDD" id="cd03136">
    <property type="entry name" value="GATase1_AraC_ArgR_like"/>
    <property type="match status" value="1"/>
</dbReference>
<protein>
    <submittedName>
        <fullName evidence="8">Helix-turn-helix domain-containing protein</fullName>
    </submittedName>
</protein>
<dbReference type="Pfam" id="PF12833">
    <property type="entry name" value="HTH_18"/>
    <property type="match status" value="1"/>
</dbReference>
<accession>A0ABR9A2W8</accession>
<dbReference type="PANTHER" id="PTHR46796">
    <property type="entry name" value="HTH-TYPE TRANSCRIPTIONAL ACTIVATOR RHAS-RELATED"/>
    <property type="match status" value="1"/>
</dbReference>
<dbReference type="RefSeq" id="WP_191943179.1">
    <property type="nucleotide sequence ID" value="NZ_JACYNP010000002.1"/>
</dbReference>
<evidence type="ECO:0000256" key="1">
    <source>
        <dbReference type="ARBA" id="ARBA00004496"/>
    </source>
</evidence>
<dbReference type="SMART" id="SM00342">
    <property type="entry name" value="HTH_ARAC"/>
    <property type="match status" value="1"/>
</dbReference>
<dbReference type="PRINTS" id="PR00032">
    <property type="entry name" value="HTHARAC"/>
</dbReference>
<evidence type="ECO:0000256" key="6">
    <source>
        <dbReference type="SAM" id="MobiDB-lite"/>
    </source>
</evidence>
<comment type="caution">
    <text evidence="8">The sequence shown here is derived from an EMBL/GenBank/DDBJ whole genome shotgun (WGS) entry which is preliminary data.</text>
</comment>
<evidence type="ECO:0000256" key="2">
    <source>
        <dbReference type="ARBA" id="ARBA00023015"/>
    </source>
</evidence>
<evidence type="ECO:0000256" key="3">
    <source>
        <dbReference type="ARBA" id="ARBA00023125"/>
    </source>
</evidence>
<evidence type="ECO:0000313" key="9">
    <source>
        <dbReference type="Proteomes" id="UP000625247"/>
    </source>
</evidence>
<dbReference type="Gene3D" id="3.40.50.880">
    <property type="match status" value="1"/>
</dbReference>
<keyword evidence="2" id="KW-0805">Transcription regulation</keyword>
<reference evidence="8 9" key="1">
    <citation type="journal article" date="2020" name="FEMS Microbiol. Ecol.">
        <title>Temporal dynamics of bacterial communities during seed development and maturation.</title>
        <authorList>
            <person name="Chesneau G."/>
            <person name="Torres-Cortes G."/>
            <person name="Briand M."/>
            <person name="Darrasse A."/>
            <person name="Preveaux A."/>
            <person name="Marais C."/>
            <person name="Jacques M.A."/>
            <person name="Shade A."/>
            <person name="Barret M."/>
        </authorList>
    </citation>
    <scope>NUCLEOTIDE SEQUENCE [LARGE SCALE GENOMIC DNA]</scope>
    <source>
        <strain evidence="8 9">CFBP13723</strain>
    </source>
</reference>
<dbReference type="InterPro" id="IPR029062">
    <property type="entry name" value="Class_I_gatase-like"/>
</dbReference>
<dbReference type="PROSITE" id="PS01124">
    <property type="entry name" value="HTH_ARAC_FAMILY_2"/>
    <property type="match status" value="1"/>
</dbReference>
<dbReference type="Pfam" id="PF01965">
    <property type="entry name" value="DJ-1_PfpI"/>
    <property type="match status" value="1"/>
</dbReference>
<organism evidence="8 9">
    <name type="scientific">Pseudomonas lutea</name>
    <dbReference type="NCBI Taxonomy" id="243924"/>
    <lineage>
        <taxon>Bacteria</taxon>
        <taxon>Pseudomonadati</taxon>
        <taxon>Pseudomonadota</taxon>
        <taxon>Gammaproteobacteria</taxon>
        <taxon>Pseudomonadales</taxon>
        <taxon>Pseudomonadaceae</taxon>
        <taxon>Pseudomonas</taxon>
    </lineage>
</organism>
<dbReference type="SUPFAM" id="SSF52317">
    <property type="entry name" value="Class I glutamine amidotransferase-like"/>
    <property type="match status" value="1"/>
</dbReference>
<dbReference type="InterPro" id="IPR018060">
    <property type="entry name" value="HTH_AraC"/>
</dbReference>
<dbReference type="InterPro" id="IPR002818">
    <property type="entry name" value="DJ-1/PfpI"/>
</dbReference>
<keyword evidence="3" id="KW-0238">DNA-binding</keyword>
<dbReference type="PROSITE" id="PS00041">
    <property type="entry name" value="HTH_ARAC_FAMILY_1"/>
    <property type="match status" value="1"/>
</dbReference>
<evidence type="ECO:0000256" key="5">
    <source>
        <dbReference type="ARBA" id="ARBA00037345"/>
    </source>
</evidence>
<keyword evidence="9" id="KW-1185">Reference proteome</keyword>
<dbReference type="InterPro" id="IPR009057">
    <property type="entry name" value="Homeodomain-like_sf"/>
</dbReference>
<gene>
    <name evidence="8" type="ORF">IFT62_04330</name>
</gene>
<dbReference type="InterPro" id="IPR020449">
    <property type="entry name" value="Tscrpt_reg_AraC-type_HTH"/>
</dbReference>
<name>A0ABR9A2W8_9PSED</name>
<proteinExistence type="predicted"/>